<name>A0A1B6NS89_9ZZZZ</name>
<gene>
    <name evidence="1" type="ORF">MGSAQ_002913</name>
</gene>
<proteinExistence type="predicted"/>
<reference evidence="1" key="1">
    <citation type="submission" date="2013-11" db="EMBL/GenBank/DDBJ databases">
        <title>Microbial diversity, functional groups and degradation webs in Northern and Southern Mediterranean and Red Sea marine crude oil polluted sites.</title>
        <authorList>
            <person name="Daffonchio D."/>
            <person name="Mapelli F."/>
            <person name="Ferrer M."/>
            <person name="Richter M."/>
            <person name="Cherif A."/>
            <person name="Malkawi H.I."/>
            <person name="Yakimov M.M."/>
            <person name="Abdel-Fattah Y.R."/>
            <person name="Blaghen M."/>
            <person name="Golyshin P.N."/>
            <person name="Kalogerakis N."/>
            <person name="Boon N."/>
            <person name="Magagnini M."/>
            <person name="Fava F."/>
        </authorList>
    </citation>
    <scope>NUCLEOTIDE SEQUENCE</scope>
</reference>
<evidence type="ECO:0000313" key="1">
    <source>
        <dbReference type="EMBL" id="KTF05587.1"/>
    </source>
</evidence>
<dbReference type="AlphaFoldDB" id="A0A1B6NS89"/>
<organism evidence="1">
    <name type="scientific">marine sediment metagenome</name>
    <dbReference type="NCBI Taxonomy" id="412755"/>
    <lineage>
        <taxon>unclassified sequences</taxon>
        <taxon>metagenomes</taxon>
        <taxon>ecological metagenomes</taxon>
    </lineage>
</organism>
<protein>
    <submittedName>
        <fullName evidence="1">Uncharacterized protein</fullName>
    </submittedName>
</protein>
<sequence>MASSSFERLSRGMMVLISAYMREESSACPEIISGVRASSIKIESISSIIQKFSGRCFFSFRLKTMLSRR</sequence>
<accession>A0A1B6NS89</accession>
<comment type="caution">
    <text evidence="1">The sequence shown here is derived from an EMBL/GenBank/DDBJ whole genome shotgun (WGS) entry which is preliminary data.</text>
</comment>
<dbReference type="EMBL" id="AYSL01001693">
    <property type="protein sequence ID" value="KTF05587.1"/>
    <property type="molecule type" value="Genomic_DNA"/>
</dbReference>